<dbReference type="CDD" id="cd01335">
    <property type="entry name" value="Radical_SAM"/>
    <property type="match status" value="1"/>
</dbReference>
<dbReference type="InterPro" id="IPR013785">
    <property type="entry name" value="Aldolase_TIM"/>
</dbReference>
<dbReference type="SUPFAM" id="SSF102114">
    <property type="entry name" value="Radical SAM enzymes"/>
    <property type="match status" value="1"/>
</dbReference>
<feature type="domain" description="Radical SAM core" evidence="7">
    <location>
        <begin position="181"/>
        <end position="347"/>
    </location>
</feature>
<evidence type="ECO:0000259" key="7">
    <source>
        <dbReference type="Pfam" id="PF04055"/>
    </source>
</evidence>
<dbReference type="InterPro" id="IPR007197">
    <property type="entry name" value="rSAM"/>
</dbReference>
<dbReference type="InterPro" id="IPR058240">
    <property type="entry name" value="rSAM_sf"/>
</dbReference>
<dbReference type="Gene3D" id="3.20.20.70">
    <property type="entry name" value="Aldolase class I"/>
    <property type="match status" value="1"/>
</dbReference>
<comment type="cofactor">
    <cofactor evidence="1">
        <name>[4Fe-4S] cluster</name>
        <dbReference type="ChEBI" id="CHEBI:49883"/>
    </cofactor>
</comment>
<evidence type="ECO:0000313" key="8">
    <source>
        <dbReference type="EMBL" id="NBD27034.1"/>
    </source>
</evidence>
<keyword evidence="4" id="KW-0479">Metal-binding</keyword>
<dbReference type="Proteomes" id="UP000665561">
    <property type="component" value="Unassembled WGS sequence"/>
</dbReference>
<evidence type="ECO:0000256" key="3">
    <source>
        <dbReference type="ARBA" id="ARBA00022691"/>
    </source>
</evidence>
<keyword evidence="2" id="KW-0004">4Fe-4S</keyword>
<accession>A0ABW9XWM7</accession>
<protein>
    <submittedName>
        <fullName evidence="8">Radical SAM protein</fullName>
    </submittedName>
</protein>
<dbReference type="PANTHER" id="PTHR30352:SF5">
    <property type="entry name" value="PYRUVATE FORMATE-LYASE 1-ACTIVATING ENZYME"/>
    <property type="match status" value="1"/>
</dbReference>
<reference evidence="8 9" key="1">
    <citation type="submission" date="2020-01" db="EMBL/GenBank/DDBJ databases">
        <title>Paenibacillus soybeanensis sp. nov. isolated from the nodules of soybean (Glycine max(L.) Merr).</title>
        <authorList>
            <person name="Wang H."/>
        </authorList>
    </citation>
    <scope>NUCLEOTIDE SEQUENCE [LARGE SCALE GENOMIC DNA]</scope>
    <source>
        <strain evidence="8 9">T1</strain>
    </source>
</reference>
<keyword evidence="6" id="KW-0411">Iron-sulfur</keyword>
<dbReference type="RefSeq" id="WP_161746060.1">
    <property type="nucleotide sequence ID" value="NZ_JAAAMV010000025.1"/>
</dbReference>
<keyword evidence="5" id="KW-0408">Iron</keyword>
<evidence type="ECO:0000313" key="9">
    <source>
        <dbReference type="Proteomes" id="UP000665561"/>
    </source>
</evidence>
<dbReference type="PANTHER" id="PTHR30352">
    <property type="entry name" value="PYRUVATE FORMATE-LYASE-ACTIVATING ENZYME"/>
    <property type="match status" value="1"/>
</dbReference>
<proteinExistence type="predicted"/>
<sequence length="419" mass="46564">MNLVYADEQGNLFDHPDWIGLGRSGDMVVELMEDELIPLPDGATMVGLPHTRPIGIHAASGEMRPLPGNYQAVGALLPQGFTRLCIPGYMKTDKAQKLPLFGYSAVVWKDGAFYVAAQKSDDPERWNPLNCDPNELNVGVERLLAKYPENRLYQHLSNCALGYECLTASNTFLQRWEGAVPVSFSCNAGCYGCISEQPDDSGFPAPQTRMNFKPTVQELVDIMLEHLNAPDSIISFGQGCEGEPSTQARIIIDAMREVRSRTQLGYININTNAGLTDHIRGIVDAGLNLMRVSTISALDDHYNAYYKPRGYTLANVEKSLRYAADKGVYTSINYLIFPGVTDREEEIEAMLGFVKRTGLKLIQMRNLNIDPESYLELIPKAQGEIYGMKQMLEIFADELPDVVIGSYTHVPPAPMKQPF</sequence>
<evidence type="ECO:0000256" key="5">
    <source>
        <dbReference type="ARBA" id="ARBA00023004"/>
    </source>
</evidence>
<name>A0ABW9XWM7_9BACL</name>
<dbReference type="EMBL" id="JAAAMV010000025">
    <property type="protein sequence ID" value="NBD27034.1"/>
    <property type="molecule type" value="Genomic_DNA"/>
</dbReference>
<dbReference type="InterPro" id="IPR034457">
    <property type="entry name" value="Organic_radical-activating"/>
</dbReference>
<dbReference type="SFLD" id="SFLDS00029">
    <property type="entry name" value="Radical_SAM"/>
    <property type="match status" value="1"/>
</dbReference>
<evidence type="ECO:0000256" key="6">
    <source>
        <dbReference type="ARBA" id="ARBA00023014"/>
    </source>
</evidence>
<keyword evidence="9" id="KW-1185">Reference proteome</keyword>
<evidence type="ECO:0000256" key="4">
    <source>
        <dbReference type="ARBA" id="ARBA00022723"/>
    </source>
</evidence>
<gene>
    <name evidence="8" type="ORF">GT019_24450</name>
</gene>
<evidence type="ECO:0000256" key="2">
    <source>
        <dbReference type="ARBA" id="ARBA00022485"/>
    </source>
</evidence>
<dbReference type="SFLD" id="SFLDG01109">
    <property type="entry name" value="Uncharacterised_Radical_SAM_Su"/>
    <property type="match status" value="1"/>
</dbReference>
<evidence type="ECO:0000256" key="1">
    <source>
        <dbReference type="ARBA" id="ARBA00001966"/>
    </source>
</evidence>
<dbReference type="Pfam" id="PF04055">
    <property type="entry name" value="Radical_SAM"/>
    <property type="match status" value="1"/>
</dbReference>
<comment type="caution">
    <text evidence="8">The sequence shown here is derived from an EMBL/GenBank/DDBJ whole genome shotgun (WGS) entry which is preliminary data.</text>
</comment>
<organism evidence="8 9">
    <name type="scientific">Paenibacillus glycinis</name>
    <dbReference type="NCBI Taxonomy" id="2697035"/>
    <lineage>
        <taxon>Bacteria</taxon>
        <taxon>Bacillati</taxon>
        <taxon>Bacillota</taxon>
        <taxon>Bacilli</taxon>
        <taxon>Bacillales</taxon>
        <taxon>Paenibacillaceae</taxon>
        <taxon>Paenibacillus</taxon>
    </lineage>
</organism>
<keyword evidence="3" id="KW-0949">S-adenosyl-L-methionine</keyword>